<accession>A0A179DMH5</accession>
<sequence length="111" mass="12619">MRLLKSGKNKTIHLGKGQTFLAIKIVNIIIEYQIKIATKLQSGFNRLSLTMQKLIMIIFFSLATSYCTSLIFKKSINRVSIGSIKVIPNKKLSSIDSINKLEIIYQIYLKP</sequence>
<name>A0A179DMH5_9SPHI</name>
<reference evidence="2 3" key="2">
    <citation type="submission" date="2016-06" db="EMBL/GenBank/DDBJ databases">
        <title>Pedobacter psychrophilus sp. nov., isolated from Antarctic fragmentary rock.</title>
        <authorList>
            <person name="Svec P."/>
        </authorList>
    </citation>
    <scope>NUCLEOTIDE SEQUENCE [LARGE SCALE GENOMIC DNA]</scope>
    <source>
        <strain evidence="2 3">CCM 8644</strain>
    </source>
</reference>
<keyword evidence="1" id="KW-0812">Transmembrane</keyword>
<keyword evidence="1" id="KW-1133">Transmembrane helix</keyword>
<evidence type="ECO:0000256" key="1">
    <source>
        <dbReference type="SAM" id="Phobius"/>
    </source>
</evidence>
<gene>
    <name evidence="2" type="ORF">A5893_02090</name>
</gene>
<proteinExistence type="predicted"/>
<dbReference type="AlphaFoldDB" id="A0A179DMH5"/>
<organism evidence="2 3">
    <name type="scientific">Pedobacter psychrophilus</name>
    <dbReference type="NCBI Taxonomy" id="1826909"/>
    <lineage>
        <taxon>Bacteria</taxon>
        <taxon>Pseudomonadati</taxon>
        <taxon>Bacteroidota</taxon>
        <taxon>Sphingobacteriia</taxon>
        <taxon>Sphingobacteriales</taxon>
        <taxon>Sphingobacteriaceae</taxon>
        <taxon>Pedobacter</taxon>
    </lineage>
</organism>
<feature type="transmembrane region" description="Helical" evidence="1">
    <location>
        <begin position="54"/>
        <end position="72"/>
    </location>
</feature>
<evidence type="ECO:0000313" key="2">
    <source>
        <dbReference type="EMBL" id="OAQ41930.1"/>
    </source>
</evidence>
<keyword evidence="3" id="KW-1185">Reference proteome</keyword>
<keyword evidence="1" id="KW-0472">Membrane</keyword>
<comment type="caution">
    <text evidence="2">The sequence shown here is derived from an EMBL/GenBank/DDBJ whole genome shotgun (WGS) entry which is preliminary data.</text>
</comment>
<protein>
    <submittedName>
        <fullName evidence="2">Uncharacterized protein</fullName>
    </submittedName>
</protein>
<evidence type="ECO:0000313" key="3">
    <source>
        <dbReference type="Proteomes" id="UP000078459"/>
    </source>
</evidence>
<dbReference type="STRING" id="1826909.A5893_02090"/>
<dbReference type="EMBL" id="LWHJ01000011">
    <property type="protein sequence ID" value="OAQ41930.1"/>
    <property type="molecule type" value="Genomic_DNA"/>
</dbReference>
<reference evidence="2 3" key="1">
    <citation type="submission" date="2016-04" db="EMBL/GenBank/DDBJ databases">
        <authorList>
            <person name="Evans L.H."/>
            <person name="Alamgir A."/>
            <person name="Owens N."/>
            <person name="Weber N.D."/>
            <person name="Virtaneva K."/>
            <person name="Barbian K."/>
            <person name="Babar A."/>
            <person name="Rosenke K."/>
        </authorList>
    </citation>
    <scope>NUCLEOTIDE SEQUENCE [LARGE SCALE GENOMIC DNA]</scope>
    <source>
        <strain evidence="2 3">CCM 8644</strain>
    </source>
</reference>
<dbReference type="Proteomes" id="UP000078459">
    <property type="component" value="Unassembled WGS sequence"/>
</dbReference>
<dbReference type="RefSeq" id="WP_068820962.1">
    <property type="nucleotide sequence ID" value="NZ_LWHJ01000011.1"/>
</dbReference>